<dbReference type="AlphaFoldDB" id="A0A927J130"/>
<dbReference type="RefSeq" id="WP_191829512.1">
    <property type="nucleotide sequence ID" value="NZ_JACYHB010000010.1"/>
</dbReference>
<evidence type="ECO:0000313" key="1">
    <source>
        <dbReference type="EMBL" id="MBD8079931.1"/>
    </source>
</evidence>
<sequence length="191" mass="20433">MTSIRAARSPLAPRAGRTRARTVGAVAAVLLLAAACTGGDEDEIEPVTVGADEYQPVVEMTVPVPRSPEDEVTVGVVALTADGPTTQLQVVLTPHFTSVEPGDLVSIYDMFGNDVLPTIVDVDAVTSYEVVSDTGTDLETDVNRASARNDEAVLYQAWFPRPQGDPAAVDLWLHPSWPAIEDFPVTYEPED</sequence>
<accession>A0A927J130</accession>
<keyword evidence="2" id="KW-1185">Reference proteome</keyword>
<protein>
    <submittedName>
        <fullName evidence="1">Uncharacterized protein</fullName>
    </submittedName>
</protein>
<proteinExistence type="predicted"/>
<comment type="caution">
    <text evidence="1">The sequence shown here is derived from an EMBL/GenBank/DDBJ whole genome shotgun (WGS) entry which is preliminary data.</text>
</comment>
<evidence type="ECO:0000313" key="2">
    <source>
        <dbReference type="Proteomes" id="UP000610846"/>
    </source>
</evidence>
<reference evidence="1" key="2">
    <citation type="submission" date="2020-09" db="EMBL/GenBank/DDBJ databases">
        <authorList>
            <person name="Yu Y."/>
        </authorList>
    </citation>
    <scope>NUCLEOTIDE SEQUENCE</scope>
    <source>
        <strain evidence="1">KCTC 49039</strain>
    </source>
</reference>
<organism evidence="1 2">
    <name type="scientific">Cellulosimicrobium arenosum</name>
    <dbReference type="NCBI Taxonomy" id="2708133"/>
    <lineage>
        <taxon>Bacteria</taxon>
        <taxon>Bacillati</taxon>
        <taxon>Actinomycetota</taxon>
        <taxon>Actinomycetes</taxon>
        <taxon>Micrococcales</taxon>
        <taxon>Promicromonosporaceae</taxon>
        <taxon>Cellulosimicrobium</taxon>
    </lineage>
</organism>
<dbReference type="Proteomes" id="UP000610846">
    <property type="component" value="Unassembled WGS sequence"/>
</dbReference>
<gene>
    <name evidence="1" type="ORF">IF651_12785</name>
</gene>
<name>A0A927J130_9MICO</name>
<reference evidence="1" key="1">
    <citation type="journal article" date="2018" name="Curr. Microbiol.">
        <title>Cellulosimicrobium arenosum sp. nov., Isolated from Marine Sediment Sand.</title>
        <authorList>
            <person name="Oh M."/>
            <person name="Kim J.H."/>
            <person name="Yoon J.H."/>
            <person name="Schumann P."/>
            <person name="Kim W."/>
        </authorList>
    </citation>
    <scope>NUCLEOTIDE SEQUENCE</scope>
    <source>
        <strain evidence="1">KCTC 49039</strain>
    </source>
</reference>
<dbReference type="EMBL" id="JACYHB010000010">
    <property type="protein sequence ID" value="MBD8079931.1"/>
    <property type="molecule type" value="Genomic_DNA"/>
</dbReference>